<evidence type="ECO:0000313" key="2">
    <source>
        <dbReference type="Proteomes" id="UP000824192"/>
    </source>
</evidence>
<protein>
    <submittedName>
        <fullName evidence="1">DUF1667 domain-containing protein</fullName>
    </submittedName>
</protein>
<comment type="caution">
    <text evidence="1">The sequence shown here is derived from an EMBL/GenBank/DDBJ whole genome shotgun (WGS) entry which is preliminary data.</text>
</comment>
<sequence>METRILTCIGCPMGCQLTVEVENGAMVSVTGNTCKRGKDYAEHEVSAPTRMVTSVLMVEGSAEPLSVKTAQAIPKEKIFDCLREIRKAKMKTPISIGDVVVHDVCGTGVDVVATRNL</sequence>
<name>A0A9D1RST2_9FIRM</name>
<evidence type="ECO:0000313" key="1">
    <source>
        <dbReference type="EMBL" id="HIW93084.1"/>
    </source>
</evidence>
<organism evidence="1 2">
    <name type="scientific">Candidatus Flavonifractor merdipullorum</name>
    <dbReference type="NCBI Taxonomy" id="2838590"/>
    <lineage>
        <taxon>Bacteria</taxon>
        <taxon>Bacillati</taxon>
        <taxon>Bacillota</taxon>
        <taxon>Clostridia</taxon>
        <taxon>Eubacteriales</taxon>
        <taxon>Oscillospiraceae</taxon>
        <taxon>Flavonifractor</taxon>
    </lineage>
</organism>
<reference evidence="1" key="1">
    <citation type="journal article" date="2021" name="PeerJ">
        <title>Extensive microbial diversity within the chicken gut microbiome revealed by metagenomics and culture.</title>
        <authorList>
            <person name="Gilroy R."/>
            <person name="Ravi A."/>
            <person name="Getino M."/>
            <person name="Pursley I."/>
            <person name="Horton D.L."/>
            <person name="Alikhan N.F."/>
            <person name="Baker D."/>
            <person name="Gharbi K."/>
            <person name="Hall N."/>
            <person name="Watson M."/>
            <person name="Adriaenssens E.M."/>
            <person name="Foster-Nyarko E."/>
            <person name="Jarju S."/>
            <person name="Secka A."/>
            <person name="Antonio M."/>
            <person name="Oren A."/>
            <person name="Chaudhuri R.R."/>
            <person name="La Ragione R."/>
            <person name="Hildebrand F."/>
            <person name="Pallen M.J."/>
        </authorList>
    </citation>
    <scope>NUCLEOTIDE SEQUENCE</scope>
    <source>
        <strain evidence="1">ChiGjej6B6-1540</strain>
    </source>
</reference>
<dbReference type="Pfam" id="PF07892">
    <property type="entry name" value="DUF1667"/>
    <property type="match status" value="1"/>
</dbReference>
<proteinExistence type="predicted"/>
<dbReference type="PANTHER" id="PTHR39450">
    <property type="entry name" value="MOLYBDOPTERIN OXIDOREDUCTASE, 4FE-4S CLUSTER-BINDING SUBUNIT"/>
    <property type="match status" value="1"/>
</dbReference>
<reference evidence="1" key="2">
    <citation type="submission" date="2021-04" db="EMBL/GenBank/DDBJ databases">
        <authorList>
            <person name="Gilroy R."/>
        </authorList>
    </citation>
    <scope>NUCLEOTIDE SEQUENCE</scope>
    <source>
        <strain evidence="1">ChiGjej6B6-1540</strain>
    </source>
</reference>
<gene>
    <name evidence="1" type="ORF">H9868_00940</name>
</gene>
<dbReference type="AlphaFoldDB" id="A0A9D1RST2"/>
<dbReference type="InterPro" id="IPR036593">
    <property type="entry name" value="CPE0013-like_sf"/>
</dbReference>
<accession>A0A9D1RST2</accession>
<dbReference type="InterPro" id="IPR012460">
    <property type="entry name" value="DUF1667"/>
</dbReference>
<dbReference type="Gene3D" id="3.10.530.10">
    <property type="entry name" value="CPE0013-like"/>
    <property type="match status" value="1"/>
</dbReference>
<dbReference type="EMBL" id="DXGA01000020">
    <property type="protein sequence ID" value="HIW93084.1"/>
    <property type="molecule type" value="Genomic_DNA"/>
</dbReference>
<dbReference type="SUPFAM" id="SSF53706">
    <property type="entry name" value="Formate dehydrogenase/DMSO reductase, domains 1-3"/>
    <property type="match status" value="1"/>
</dbReference>
<dbReference type="Proteomes" id="UP000824192">
    <property type="component" value="Unassembled WGS sequence"/>
</dbReference>
<dbReference type="SUPFAM" id="SSF160148">
    <property type="entry name" value="CPE0013-like"/>
    <property type="match status" value="1"/>
</dbReference>
<dbReference type="PANTHER" id="PTHR39450:SF1">
    <property type="entry name" value="DUF1667 DOMAIN-CONTAINING PROTEIN"/>
    <property type="match status" value="1"/>
</dbReference>